<feature type="transmembrane region" description="Helical" evidence="1">
    <location>
        <begin position="289"/>
        <end position="308"/>
    </location>
</feature>
<dbReference type="SUPFAM" id="SSF49785">
    <property type="entry name" value="Galactose-binding domain-like"/>
    <property type="match status" value="1"/>
</dbReference>
<dbReference type="EMBL" id="JACYXZ010000002">
    <property type="protein sequence ID" value="MBD8869683.1"/>
    <property type="molecule type" value="Genomic_DNA"/>
</dbReference>
<organism evidence="3 4">
    <name type="scientific">Nocardioides donggukensis</name>
    <dbReference type="NCBI Taxonomy" id="2774019"/>
    <lineage>
        <taxon>Bacteria</taxon>
        <taxon>Bacillati</taxon>
        <taxon>Actinomycetota</taxon>
        <taxon>Actinomycetes</taxon>
        <taxon>Propionibacteriales</taxon>
        <taxon>Nocardioidaceae</taxon>
        <taxon>Nocardioides</taxon>
    </lineage>
</organism>
<evidence type="ECO:0000259" key="2">
    <source>
        <dbReference type="PROSITE" id="PS50022"/>
    </source>
</evidence>
<dbReference type="Pfam" id="PF11847">
    <property type="entry name" value="GT-C_AftD"/>
    <property type="match status" value="1"/>
</dbReference>
<dbReference type="Gene3D" id="2.60.120.260">
    <property type="entry name" value="Galactose-binding domain-like"/>
    <property type="match status" value="1"/>
</dbReference>
<feature type="domain" description="F5/8 type C" evidence="2">
    <location>
        <begin position="692"/>
        <end position="770"/>
    </location>
</feature>
<dbReference type="Pfam" id="PF24607">
    <property type="entry name" value="CBM_AftD"/>
    <property type="match status" value="2"/>
</dbReference>
<dbReference type="Proteomes" id="UP000616839">
    <property type="component" value="Unassembled WGS sequence"/>
</dbReference>
<sequence>MSGDAAPTSRTGLRLTAGCVLLVGLAFIQSPGYLVSDTKFDLAVDPWGFLQRATHLWDGAGAFGQLQNQAYGYLWPMGPFFGIGDLVDLPGWVVQRLWLAVVLCVAFVGTALLCRALGVRSDAAMILAGLAYATSPRLLSTLGPISIEAWPSAVAPWVLLPLVVGSERGSPRRMAMLAGLAVAMVGGVNAAATFAVLPLGVVWLLTRSRGPRRRSLMLWWPVFTALGTLWWLLPLFLLGQYSPPFLDFIESASITTFPTTPFDALRGTSAWVPYVEPAWQGGFLTVSEGYLALNSGVVLMLGTVGIALRGHPHRVFLALSLLVGLVLVGTGHLGSVQGWFAAPLNDLLDGSLAPFRNVHKLDPLIRLPLVVGLAWLLELAARTAEPRRLVVAGRDVTVSARPAVVGLAALAVVAAATPAVAGRLAPTDPVQETPPYWRAASAWLEANAGDREVLLAPGSSFADYLWGAPRDEPLQYLEGGPDWAVRNAIPLTPPGNIRMLDAVEERLAQGRGSRGLAAYLARSGIRYVVVRNDLVVSSDIPDPALVHQALADSPGLVPVRGFGPEVGGEAHLETEEGRIVVNGGWQTARRAVEVYQVERTTASAVSASSLPLVVGGPEDLLGLADVGLLGDDPVRLGVDVDPAGDRPDGQVLLTDGLLGRERFFGRVHDGYSAVTTPGDVRRSGNPVPDYQLEEGSRWLTTARLVGAEAVSASASQSDSTMGGGARPGRLPFAALDGDESTEWVARQTGDGPAWWQLDLARPTSVSEVEIILGAAGAERNPVRVRTEAGEVETTLRSGATSTVQLPPGPTGWLRVESASPGGPGLALAEIRIPGTTVRRQLVLPPLAPSWGTPDQILLRALRDERTGCVEVEGRTPCVENRARFSEEPGGFERVVTVAGRRQYRPRVTAAPVAGPGLFDLIQEDQPLNAVGSTVGVPDARASGLAAVDGDTGTAWTPEVDDPRPQLQLNWLGTRSLRGIQVLVDPDSPVRRPTRLDLIWPGGERTVELDEDGAARFRPLRTDRLTVRVLSSANAVSFDAAGNAQGLPVGIGEIRLDGLPYAPLSLSPDRRTRPCGTGPEIEVNGATVRTRLTASPAELFSMEDVEVSVCRGEGEVSLRSGSNLVRVRGTDAVAPRSVHLGTEATPRTVRSAGLGSPTPVRKVAEPPAEGAPWLVLRQNVNPGWEATEGGEQLDPVVVDGWQQGWETDGSGAPVTARFTPDATYRVGLGVGAGLALLLVALLAVPRRRWPGAGLPRLGAARLPLLAAMPAAVAAGALLGGWAGVACAGVGLLLAWTARHLLGDSAAWSVGVLPLLASTGYLFRPWGSDSGWAGEWAWPHYLVLVALAGVVALSVEPNSRRLRDMKGFSTRL</sequence>
<feature type="transmembrane region" description="Helical" evidence="1">
    <location>
        <begin position="1263"/>
        <end position="1292"/>
    </location>
</feature>
<dbReference type="InterPro" id="IPR000421">
    <property type="entry name" value="FA58C"/>
</dbReference>
<dbReference type="InterPro" id="IPR008979">
    <property type="entry name" value="Galactose-bd-like_sf"/>
</dbReference>
<dbReference type="RefSeq" id="WP_192142546.1">
    <property type="nucleotide sequence ID" value="NZ_JACYXZ010000002.1"/>
</dbReference>
<comment type="caution">
    <text evidence="3">The sequence shown here is derived from an EMBL/GenBank/DDBJ whole genome shotgun (WGS) entry which is preliminary data.</text>
</comment>
<keyword evidence="4" id="KW-1185">Reference proteome</keyword>
<feature type="transmembrane region" description="Helical" evidence="1">
    <location>
        <begin position="1304"/>
        <end position="1322"/>
    </location>
</feature>
<dbReference type="GO" id="GO:0016740">
    <property type="term" value="F:transferase activity"/>
    <property type="evidence" value="ECO:0007669"/>
    <property type="project" value="InterPro"/>
</dbReference>
<accession>A0A927PZ75</accession>
<feature type="transmembrane region" description="Helical" evidence="1">
    <location>
        <begin position="315"/>
        <end position="340"/>
    </location>
</feature>
<feature type="transmembrane region" description="Helical" evidence="1">
    <location>
        <begin position="217"/>
        <end position="238"/>
    </location>
</feature>
<feature type="transmembrane region" description="Helical" evidence="1">
    <location>
        <begin position="97"/>
        <end position="117"/>
    </location>
</feature>
<evidence type="ECO:0000256" key="1">
    <source>
        <dbReference type="SAM" id="Phobius"/>
    </source>
</evidence>
<protein>
    <submittedName>
        <fullName evidence="3">DUF3367 domain-containing protein</fullName>
    </submittedName>
</protein>
<name>A0A927PZ75_9ACTN</name>
<dbReference type="PROSITE" id="PS50022">
    <property type="entry name" value="FA58C_3"/>
    <property type="match status" value="1"/>
</dbReference>
<keyword evidence="1" id="KW-0472">Membrane</keyword>
<keyword evidence="1" id="KW-0812">Transmembrane</keyword>
<feature type="transmembrane region" description="Helical" evidence="1">
    <location>
        <begin position="364"/>
        <end position="381"/>
    </location>
</feature>
<reference evidence="3" key="1">
    <citation type="submission" date="2020-09" db="EMBL/GenBank/DDBJ databases">
        <title>Nocardioides sp. strain MJB4 16S ribosomal RNA gene Genome sequencing and assembly.</title>
        <authorList>
            <person name="Kim I."/>
        </authorList>
    </citation>
    <scope>NUCLEOTIDE SEQUENCE</scope>
    <source>
        <strain evidence="3">MJB4</strain>
    </source>
</reference>
<evidence type="ECO:0000313" key="3">
    <source>
        <dbReference type="EMBL" id="MBD8869683.1"/>
    </source>
</evidence>
<feature type="transmembrane region" description="Helical" evidence="1">
    <location>
        <begin position="180"/>
        <end position="205"/>
    </location>
</feature>
<keyword evidence="1" id="KW-1133">Transmembrane helix</keyword>
<evidence type="ECO:0000313" key="4">
    <source>
        <dbReference type="Proteomes" id="UP000616839"/>
    </source>
</evidence>
<feature type="transmembrane region" description="Helical" evidence="1">
    <location>
        <begin position="1334"/>
        <end position="1353"/>
    </location>
</feature>
<dbReference type="InterPro" id="IPR021798">
    <property type="entry name" value="AftD_N"/>
</dbReference>
<feature type="transmembrane region" description="Helical" evidence="1">
    <location>
        <begin position="138"/>
        <end position="160"/>
    </location>
</feature>
<dbReference type="InterPro" id="IPR056997">
    <property type="entry name" value="CBM_AftD"/>
</dbReference>
<gene>
    <name evidence="3" type="ORF">IE331_08600</name>
</gene>
<feature type="transmembrane region" description="Helical" evidence="1">
    <location>
        <begin position="12"/>
        <end position="30"/>
    </location>
</feature>
<proteinExistence type="predicted"/>